<reference evidence="6 7" key="1">
    <citation type="submission" date="2011-01" db="EMBL/GenBank/DDBJ databases">
        <title>Whole genome sequence of Tetragenococcus halophilus NBRC 12172.</title>
        <authorList>
            <person name="Nakazawa H."/>
            <person name="Omata S."/>
            <person name="Koga C."/>
            <person name="Watanabe Y."/>
            <person name="Katano Y."/>
            <person name="Ito N."/>
            <person name="Tsukatani N."/>
            <person name="Ankai A."/>
            <person name="Oguchi A."/>
            <person name="Fukui S."/>
            <person name="Yashiro I."/>
            <person name="Kamata S."/>
            <person name="Hashimoto Y."/>
            <person name="Yamazaki J."/>
            <person name="Taguchi H."/>
            <person name="Tanaka A."/>
            <person name="Koyama T."/>
            <person name="Ichige A."/>
            <person name="Hanya Y."/>
            <person name="Tanikawa S."/>
            <person name="Yamazaki S."/>
            <person name="Fujita N."/>
        </authorList>
    </citation>
    <scope>NUCLEOTIDE SEQUENCE [LARGE SCALE GENOMIC DNA]</scope>
    <source>
        <strain evidence="7">DSM 20338 / JCM 20259 / NCIMB 9735 / NBRC 12172</strain>
    </source>
</reference>
<dbReference type="AlphaFoldDB" id="A0AAN1SK37"/>
<dbReference type="Pfam" id="PF01418">
    <property type="entry name" value="HTH_6"/>
    <property type="match status" value="1"/>
</dbReference>
<sequence length="287" mass="31887">MRDKEMNILFTMQYHLNKLSKAERKLAEWILEQPEKVIYMSAKALSQASNTSPATVVRLCYSLGLEGFTDLKLKLSANQTTIEEDLYTDIIPNEDVGTIKQKLLLKMTDGLEKNCEDLEVNPIEQVINLLESTDAIFTYGIGASGIVADDFAQKFLRIGKKVIYSKDYHLLTTVIVTNEAPSWVFLVSNSGEKQEVINLALLAKDKGISVVCMTSKAHSTLATISDVLLHTADGGEAPLRSSATNSLLVQLYTVDVLFSAYASKHYDEILGKLEQTKTMVQIIEQND</sequence>
<dbReference type="Proteomes" id="UP000002663">
    <property type="component" value="Chromosome"/>
</dbReference>
<dbReference type="InterPro" id="IPR047640">
    <property type="entry name" value="RpiR-like"/>
</dbReference>
<name>A0AAN1SK37_TETHN</name>
<evidence type="ECO:0000259" key="5">
    <source>
        <dbReference type="PROSITE" id="PS51464"/>
    </source>
</evidence>
<keyword evidence="2" id="KW-0238">DNA-binding</keyword>
<keyword evidence="1" id="KW-0805">Transcription regulation</keyword>
<dbReference type="Pfam" id="PF01380">
    <property type="entry name" value="SIS"/>
    <property type="match status" value="1"/>
</dbReference>
<feature type="domain" description="HTH rpiR-type" evidence="4">
    <location>
        <begin position="6"/>
        <end position="82"/>
    </location>
</feature>
<dbReference type="KEGG" id="thl:TEH_24390"/>
<gene>
    <name evidence="6" type="ordered locus">TEH_24390</name>
</gene>
<organism evidence="6 7">
    <name type="scientific">Tetragenococcus halophilus (strain DSM 20338 / JCM 20259 / NCIMB 9735 / NBRC 12172)</name>
    <name type="common">Pediococcus halophilus</name>
    <dbReference type="NCBI Taxonomy" id="945021"/>
    <lineage>
        <taxon>Bacteria</taxon>
        <taxon>Bacillati</taxon>
        <taxon>Bacillota</taxon>
        <taxon>Bacilli</taxon>
        <taxon>Lactobacillales</taxon>
        <taxon>Enterococcaceae</taxon>
        <taxon>Tetragenococcus</taxon>
    </lineage>
</organism>
<dbReference type="InterPro" id="IPR035472">
    <property type="entry name" value="RpiR-like_SIS"/>
</dbReference>
<dbReference type="SUPFAM" id="SSF46689">
    <property type="entry name" value="Homeodomain-like"/>
    <property type="match status" value="1"/>
</dbReference>
<feature type="domain" description="SIS" evidence="5">
    <location>
        <begin position="126"/>
        <end position="267"/>
    </location>
</feature>
<dbReference type="GO" id="GO:1901135">
    <property type="term" value="P:carbohydrate derivative metabolic process"/>
    <property type="evidence" value="ECO:0007669"/>
    <property type="project" value="InterPro"/>
</dbReference>
<dbReference type="InterPro" id="IPR046348">
    <property type="entry name" value="SIS_dom_sf"/>
</dbReference>
<dbReference type="CDD" id="cd05013">
    <property type="entry name" value="SIS_RpiR"/>
    <property type="match status" value="1"/>
</dbReference>
<protein>
    <submittedName>
        <fullName evidence="6">RpiR family transcriptional regulator</fullName>
    </submittedName>
</protein>
<evidence type="ECO:0000256" key="1">
    <source>
        <dbReference type="ARBA" id="ARBA00023015"/>
    </source>
</evidence>
<dbReference type="PANTHER" id="PTHR30514:SF10">
    <property type="entry name" value="MURR_RPIR FAMILY TRANSCRIPTIONAL REGULATOR"/>
    <property type="match status" value="1"/>
</dbReference>
<dbReference type="SUPFAM" id="SSF53697">
    <property type="entry name" value="SIS domain"/>
    <property type="match status" value="1"/>
</dbReference>
<dbReference type="InterPro" id="IPR036388">
    <property type="entry name" value="WH-like_DNA-bd_sf"/>
</dbReference>
<keyword evidence="3" id="KW-0804">Transcription</keyword>
<dbReference type="InterPro" id="IPR000281">
    <property type="entry name" value="HTH_RpiR"/>
</dbReference>
<dbReference type="InterPro" id="IPR009057">
    <property type="entry name" value="Homeodomain-like_sf"/>
</dbReference>
<dbReference type="InterPro" id="IPR001347">
    <property type="entry name" value="SIS_dom"/>
</dbReference>
<dbReference type="PANTHER" id="PTHR30514">
    <property type="entry name" value="GLUCOKINASE"/>
    <property type="match status" value="1"/>
</dbReference>
<dbReference type="GO" id="GO:0003700">
    <property type="term" value="F:DNA-binding transcription factor activity"/>
    <property type="evidence" value="ECO:0007669"/>
    <property type="project" value="InterPro"/>
</dbReference>
<proteinExistence type="predicted"/>
<evidence type="ECO:0000256" key="3">
    <source>
        <dbReference type="ARBA" id="ARBA00023163"/>
    </source>
</evidence>
<dbReference type="PROSITE" id="PS51464">
    <property type="entry name" value="SIS"/>
    <property type="match status" value="1"/>
</dbReference>
<accession>A0AAN1SK37</accession>
<evidence type="ECO:0000256" key="2">
    <source>
        <dbReference type="ARBA" id="ARBA00023125"/>
    </source>
</evidence>
<dbReference type="PROSITE" id="PS51071">
    <property type="entry name" value="HTH_RPIR"/>
    <property type="match status" value="1"/>
</dbReference>
<dbReference type="GO" id="GO:0003677">
    <property type="term" value="F:DNA binding"/>
    <property type="evidence" value="ECO:0007669"/>
    <property type="project" value="UniProtKB-KW"/>
</dbReference>
<dbReference type="Gene3D" id="3.40.50.10490">
    <property type="entry name" value="Glucose-6-phosphate isomerase like protein, domain 1"/>
    <property type="match status" value="1"/>
</dbReference>
<evidence type="ECO:0000313" key="7">
    <source>
        <dbReference type="Proteomes" id="UP000002663"/>
    </source>
</evidence>
<dbReference type="GO" id="GO:0097367">
    <property type="term" value="F:carbohydrate derivative binding"/>
    <property type="evidence" value="ECO:0007669"/>
    <property type="project" value="InterPro"/>
</dbReference>
<evidence type="ECO:0000313" key="6">
    <source>
        <dbReference type="EMBL" id="BAK95766.1"/>
    </source>
</evidence>
<dbReference type="EMBL" id="AP012046">
    <property type="protein sequence ID" value="BAK95766.1"/>
    <property type="molecule type" value="Genomic_DNA"/>
</dbReference>
<dbReference type="Gene3D" id="1.10.10.10">
    <property type="entry name" value="Winged helix-like DNA-binding domain superfamily/Winged helix DNA-binding domain"/>
    <property type="match status" value="1"/>
</dbReference>
<evidence type="ECO:0000259" key="4">
    <source>
        <dbReference type="PROSITE" id="PS51071"/>
    </source>
</evidence>